<dbReference type="Proteomes" id="UP001470230">
    <property type="component" value="Unassembled WGS sequence"/>
</dbReference>
<comment type="caution">
    <text evidence="1">The sequence shown here is derived from an EMBL/GenBank/DDBJ whole genome shotgun (WGS) entry which is preliminary data.</text>
</comment>
<evidence type="ECO:0000313" key="1">
    <source>
        <dbReference type="EMBL" id="KAK8876075.1"/>
    </source>
</evidence>
<dbReference type="EMBL" id="JAPFFF010000012">
    <property type="protein sequence ID" value="KAK8876075.1"/>
    <property type="molecule type" value="Genomic_DNA"/>
</dbReference>
<accession>A0ABR2JE76</accession>
<name>A0ABR2JE76_9EUKA</name>
<keyword evidence="2" id="KW-1185">Reference proteome</keyword>
<reference evidence="1 2" key="1">
    <citation type="submission" date="2024-04" db="EMBL/GenBank/DDBJ databases">
        <title>Tritrichomonas musculus Genome.</title>
        <authorList>
            <person name="Alves-Ferreira E."/>
            <person name="Grigg M."/>
            <person name="Lorenzi H."/>
            <person name="Galac M."/>
        </authorList>
    </citation>
    <scope>NUCLEOTIDE SEQUENCE [LARGE SCALE GENOMIC DNA]</scope>
    <source>
        <strain evidence="1 2">EAF2021</strain>
    </source>
</reference>
<sequence length="148" mass="17733">MNDTNSIILNSKVFHIPSLFENFVKVKKEIFYSLTRTGRYQIISNISEDIVQPFIDFWTNNEIPEITLSNYYDYCQLSDEFQIQFISDYLNTKNDIWNEYDKIFLKLQDPSIQDKFLIEREISKNIDIYLLNLKFLTKKDAFGLNKML</sequence>
<organism evidence="1 2">
    <name type="scientific">Tritrichomonas musculus</name>
    <dbReference type="NCBI Taxonomy" id="1915356"/>
    <lineage>
        <taxon>Eukaryota</taxon>
        <taxon>Metamonada</taxon>
        <taxon>Parabasalia</taxon>
        <taxon>Tritrichomonadida</taxon>
        <taxon>Tritrichomonadidae</taxon>
        <taxon>Tritrichomonas</taxon>
    </lineage>
</organism>
<proteinExistence type="predicted"/>
<gene>
    <name evidence="1" type="ORF">M9Y10_006260</name>
</gene>
<protein>
    <submittedName>
        <fullName evidence="1">Uncharacterized protein</fullName>
    </submittedName>
</protein>
<evidence type="ECO:0000313" key="2">
    <source>
        <dbReference type="Proteomes" id="UP001470230"/>
    </source>
</evidence>